<feature type="signal peptide" evidence="5">
    <location>
        <begin position="1"/>
        <end position="31"/>
    </location>
</feature>
<feature type="domain" description="Metallo-beta-lactamase" evidence="6">
    <location>
        <begin position="93"/>
        <end position="298"/>
    </location>
</feature>
<dbReference type="PANTHER" id="PTHR42978:SF6">
    <property type="entry name" value="QUORUM-QUENCHING LACTONASE YTNP-RELATED"/>
    <property type="match status" value="1"/>
</dbReference>
<dbReference type="InterPro" id="IPR001279">
    <property type="entry name" value="Metallo-B-lactamas"/>
</dbReference>
<keyword evidence="3" id="KW-0378">Hydrolase</keyword>
<dbReference type="AlphaFoldDB" id="A0A941E2P6"/>
<name>A0A941E2P6_9BURK</name>
<dbReference type="InterPro" id="IPR036866">
    <property type="entry name" value="RibonucZ/Hydroxyglut_hydro"/>
</dbReference>
<evidence type="ECO:0000256" key="5">
    <source>
        <dbReference type="SAM" id="SignalP"/>
    </source>
</evidence>
<dbReference type="InterPro" id="IPR051013">
    <property type="entry name" value="MBL_superfamily_lactonases"/>
</dbReference>
<dbReference type="GO" id="GO:0046872">
    <property type="term" value="F:metal ion binding"/>
    <property type="evidence" value="ECO:0007669"/>
    <property type="project" value="UniProtKB-KW"/>
</dbReference>
<reference evidence="7" key="1">
    <citation type="submission" date="2021-04" db="EMBL/GenBank/DDBJ databases">
        <title>novel species isolated from subtropical streams in China.</title>
        <authorList>
            <person name="Lu H."/>
        </authorList>
    </citation>
    <scope>NUCLEOTIDE SEQUENCE</scope>
    <source>
        <strain evidence="7">FT137W</strain>
    </source>
</reference>
<dbReference type="RefSeq" id="WP_212675268.1">
    <property type="nucleotide sequence ID" value="NZ_JAGSPJ010000003.1"/>
</dbReference>
<feature type="chain" id="PRO_5037336991" evidence="5">
    <location>
        <begin position="32"/>
        <end position="325"/>
    </location>
</feature>
<evidence type="ECO:0000256" key="4">
    <source>
        <dbReference type="ARBA" id="ARBA00022833"/>
    </source>
</evidence>
<dbReference type="EMBL" id="JAGSPJ010000003">
    <property type="protein sequence ID" value="MBR7800137.1"/>
    <property type="molecule type" value="Genomic_DNA"/>
</dbReference>
<gene>
    <name evidence="7" type="ORF">KDM90_09010</name>
</gene>
<dbReference type="Pfam" id="PF00753">
    <property type="entry name" value="Lactamase_B"/>
    <property type="match status" value="1"/>
</dbReference>
<dbReference type="Gene3D" id="3.60.15.10">
    <property type="entry name" value="Ribonuclease Z/Hydroxyacylglutathione hydrolase-like"/>
    <property type="match status" value="1"/>
</dbReference>
<keyword evidence="5" id="KW-0732">Signal</keyword>
<dbReference type="Proteomes" id="UP000678545">
    <property type="component" value="Unassembled WGS sequence"/>
</dbReference>
<dbReference type="SUPFAM" id="SSF56281">
    <property type="entry name" value="Metallo-hydrolase/oxidoreductase"/>
    <property type="match status" value="1"/>
</dbReference>
<evidence type="ECO:0000313" key="8">
    <source>
        <dbReference type="Proteomes" id="UP000678545"/>
    </source>
</evidence>
<dbReference type="SMART" id="SM00849">
    <property type="entry name" value="Lactamase_B"/>
    <property type="match status" value="1"/>
</dbReference>
<evidence type="ECO:0000256" key="2">
    <source>
        <dbReference type="ARBA" id="ARBA00022723"/>
    </source>
</evidence>
<sequence length="325" mass="34479">MKVRFNRVAAALVSASLGVASLSLVSATAVAGAPISQAVAPGYYRVMLGDFEVTALSDGTVALPIDKLLTNIKPEQTLKALKKHHLGTPTETSVNGYLINTGSKLVLIDTGAASLFGPTLGRLANSLKAAGYTPDQVDEIYITHMHGDHVGGLMNGEQMAFPNAVVRADQHDAEFWLSQSNLEKAKPEDKGGFQGAMASLNAYVKAGKFKPFNGDTELVPGVKAVAARGHTPGHSIYLVESKGQKLMLWGDLMHVAAVQFENPSVTIAFDSDSQSAMAQRKKAYADAAKQGYMVGATHLSFPGLGYIRSEGKGYAWTPVNYSPVK</sequence>
<evidence type="ECO:0000256" key="3">
    <source>
        <dbReference type="ARBA" id="ARBA00022801"/>
    </source>
</evidence>
<protein>
    <submittedName>
        <fullName evidence="7">MBL fold metallo-hydrolase</fullName>
    </submittedName>
</protein>
<evidence type="ECO:0000259" key="6">
    <source>
        <dbReference type="SMART" id="SM00849"/>
    </source>
</evidence>
<dbReference type="CDD" id="cd07720">
    <property type="entry name" value="OPHC2-like_MBL-fold"/>
    <property type="match status" value="1"/>
</dbReference>
<dbReference type="GO" id="GO:0016787">
    <property type="term" value="F:hydrolase activity"/>
    <property type="evidence" value="ECO:0007669"/>
    <property type="project" value="UniProtKB-KW"/>
</dbReference>
<keyword evidence="4" id="KW-0862">Zinc</keyword>
<evidence type="ECO:0000256" key="1">
    <source>
        <dbReference type="ARBA" id="ARBA00007749"/>
    </source>
</evidence>
<comment type="caution">
    <text evidence="7">The sequence shown here is derived from an EMBL/GenBank/DDBJ whole genome shotgun (WGS) entry which is preliminary data.</text>
</comment>
<comment type="similarity">
    <text evidence="1">Belongs to the metallo-beta-lactamase superfamily.</text>
</comment>
<proteinExistence type="inferred from homology"/>
<keyword evidence="2" id="KW-0479">Metal-binding</keyword>
<accession>A0A941E2P6</accession>
<keyword evidence="8" id="KW-1185">Reference proteome</keyword>
<evidence type="ECO:0000313" key="7">
    <source>
        <dbReference type="EMBL" id="MBR7800137.1"/>
    </source>
</evidence>
<organism evidence="7 8">
    <name type="scientific">Undibacterium fentianense</name>
    <dbReference type="NCBI Taxonomy" id="2828728"/>
    <lineage>
        <taxon>Bacteria</taxon>
        <taxon>Pseudomonadati</taxon>
        <taxon>Pseudomonadota</taxon>
        <taxon>Betaproteobacteria</taxon>
        <taxon>Burkholderiales</taxon>
        <taxon>Oxalobacteraceae</taxon>
        <taxon>Undibacterium</taxon>
    </lineage>
</organism>
<dbReference type="PANTHER" id="PTHR42978">
    <property type="entry name" value="QUORUM-QUENCHING LACTONASE YTNP-RELATED-RELATED"/>
    <property type="match status" value="1"/>
</dbReference>